<evidence type="ECO:0000313" key="2">
    <source>
        <dbReference type="Proteomes" id="UP000004750"/>
    </source>
</evidence>
<reference evidence="1 2" key="1">
    <citation type="submission" date="2011-08" db="EMBL/GenBank/DDBJ databases">
        <authorList>
            <person name="Weinstock G."/>
            <person name="Sodergren E."/>
            <person name="Clifton S."/>
            <person name="Fulton L."/>
            <person name="Fulton B."/>
            <person name="Courtney L."/>
            <person name="Fronick C."/>
            <person name="Harrison M."/>
            <person name="Strong C."/>
            <person name="Farmer C."/>
            <person name="Delahaunty K."/>
            <person name="Markovic C."/>
            <person name="Hall O."/>
            <person name="Minx P."/>
            <person name="Tomlinson C."/>
            <person name="Mitreva M."/>
            <person name="Hou S."/>
            <person name="Chen J."/>
            <person name="Wollam A."/>
            <person name="Pepin K.H."/>
            <person name="Johnson M."/>
            <person name="Bhonagiri V."/>
            <person name="Zhang X."/>
            <person name="Suruliraj S."/>
            <person name="Warren W."/>
            <person name="Chinwalla A."/>
            <person name="Mardis E.R."/>
            <person name="Wilson R.K."/>
        </authorList>
    </citation>
    <scope>NUCLEOTIDE SEQUENCE [LARGE SCALE GENOMIC DNA]</scope>
    <source>
        <strain evidence="1 2">F0432</strain>
    </source>
</reference>
<sequence>MFIMKESTSPCGNNEYVILEKSRFDALILSRTDEAFPADFVNRLFGSENKLLVWRE</sequence>
<proteinExistence type="predicted"/>
<organism evidence="1 2">
    <name type="scientific">Cardiobacterium valvarum F0432</name>
    <dbReference type="NCBI Taxonomy" id="797473"/>
    <lineage>
        <taxon>Bacteria</taxon>
        <taxon>Pseudomonadati</taxon>
        <taxon>Pseudomonadota</taxon>
        <taxon>Gammaproteobacteria</taxon>
        <taxon>Cardiobacteriales</taxon>
        <taxon>Cardiobacteriaceae</taxon>
        <taxon>Cardiobacterium</taxon>
    </lineage>
</organism>
<dbReference type="EMBL" id="AGCM01000192">
    <property type="protein sequence ID" value="EHM49748.1"/>
    <property type="molecule type" value="Genomic_DNA"/>
</dbReference>
<comment type="caution">
    <text evidence="1">The sequence shown here is derived from an EMBL/GenBank/DDBJ whole genome shotgun (WGS) entry which is preliminary data.</text>
</comment>
<dbReference type="HOGENOM" id="CLU_3005699_0_0_6"/>
<protein>
    <submittedName>
        <fullName evidence="1">Uncharacterized protein</fullName>
    </submittedName>
</protein>
<evidence type="ECO:0000313" key="1">
    <source>
        <dbReference type="EMBL" id="EHM49748.1"/>
    </source>
</evidence>
<dbReference type="STRING" id="797473.HMPREF9080_02939"/>
<dbReference type="Proteomes" id="UP000004750">
    <property type="component" value="Unassembled WGS sequence"/>
</dbReference>
<accession>G9ZJH0</accession>
<dbReference type="AlphaFoldDB" id="G9ZJH0"/>
<name>G9ZJH0_9GAMM</name>
<gene>
    <name evidence="1" type="ORF">HMPREF9080_02939</name>
</gene>